<protein>
    <submittedName>
        <fullName evidence="2">Myo-inositol-1(Or 4)-monophosphatase</fullName>
        <ecNumber evidence="2">3.1.3.25</ecNumber>
    </submittedName>
</protein>
<dbReference type="SUPFAM" id="SSF56655">
    <property type="entry name" value="Carbohydrate phosphatase"/>
    <property type="match status" value="1"/>
</dbReference>
<dbReference type="PANTHER" id="PTHR20854:SF4">
    <property type="entry name" value="INOSITOL-1-MONOPHOSPHATASE-RELATED"/>
    <property type="match status" value="1"/>
</dbReference>
<gene>
    <name evidence="2" type="ORF">FHR34_002039</name>
</gene>
<proteinExistence type="predicted"/>
<dbReference type="AlphaFoldDB" id="A0A7W7R077"/>
<dbReference type="Proteomes" id="UP000540506">
    <property type="component" value="Unassembled WGS sequence"/>
</dbReference>
<dbReference type="Pfam" id="PF00459">
    <property type="entry name" value="Inositol_P"/>
    <property type="match status" value="1"/>
</dbReference>
<dbReference type="Gene3D" id="3.30.540.10">
    <property type="entry name" value="Fructose-1,6-Bisphosphatase, subunit A, domain 1"/>
    <property type="match status" value="1"/>
</dbReference>
<dbReference type="GO" id="GO:0007165">
    <property type="term" value="P:signal transduction"/>
    <property type="evidence" value="ECO:0007669"/>
    <property type="project" value="TreeGrafter"/>
</dbReference>
<dbReference type="GO" id="GO:0006020">
    <property type="term" value="P:inositol metabolic process"/>
    <property type="evidence" value="ECO:0007669"/>
    <property type="project" value="TreeGrafter"/>
</dbReference>
<comment type="caution">
    <text evidence="2">The sequence shown here is derived from an EMBL/GenBank/DDBJ whole genome shotgun (WGS) entry which is preliminary data.</text>
</comment>
<evidence type="ECO:0000313" key="2">
    <source>
        <dbReference type="EMBL" id="MBB4923046.1"/>
    </source>
</evidence>
<keyword evidence="1" id="KW-0479">Metal-binding</keyword>
<feature type="binding site" evidence="1">
    <location>
        <position position="86"/>
    </location>
    <ligand>
        <name>Mg(2+)</name>
        <dbReference type="ChEBI" id="CHEBI:18420"/>
        <label>1</label>
        <note>catalytic</note>
    </ligand>
</feature>
<dbReference type="PRINTS" id="PR00377">
    <property type="entry name" value="IMPHPHTASES"/>
</dbReference>
<dbReference type="EMBL" id="JACHJV010000001">
    <property type="protein sequence ID" value="MBB4923046.1"/>
    <property type="molecule type" value="Genomic_DNA"/>
</dbReference>
<name>A0A7W7R077_KITKI</name>
<organism evidence="2 3">
    <name type="scientific">Kitasatospora kifunensis</name>
    <name type="common">Streptomyces kifunensis</name>
    <dbReference type="NCBI Taxonomy" id="58351"/>
    <lineage>
        <taxon>Bacteria</taxon>
        <taxon>Bacillati</taxon>
        <taxon>Actinomycetota</taxon>
        <taxon>Actinomycetes</taxon>
        <taxon>Kitasatosporales</taxon>
        <taxon>Streptomycetaceae</taxon>
        <taxon>Kitasatospora</taxon>
    </lineage>
</organism>
<dbReference type="GO" id="GO:0046872">
    <property type="term" value="F:metal ion binding"/>
    <property type="evidence" value="ECO:0007669"/>
    <property type="project" value="UniProtKB-KW"/>
</dbReference>
<keyword evidence="1" id="KW-0460">Magnesium</keyword>
<sequence>MTQLITEVEAVVREVGARLAGQQGTEPTAARTRDEAFAAFRELDQPATELLRERLGPLRPQAGWLDDELDSALPADGEWWSCDATDGAVQYLLGLPHWAVTATLLREGEAVLAVVHAPRLDACYTAVRGAGARLNGCQIRPSERELNAAVVATSHPPTITEDPAALRRVGATTSAVIGAGVLAVRNLGPTALQVAQVGSGHLDAFWECGLDAPNLLPGALIAAEAGAKVTDHAGEPWRPSTSTGFLAAPMSQHEALVRVLSAAI</sequence>
<keyword evidence="2" id="KW-0378">Hydrolase</keyword>
<keyword evidence="3" id="KW-1185">Reference proteome</keyword>
<evidence type="ECO:0000313" key="3">
    <source>
        <dbReference type="Proteomes" id="UP000540506"/>
    </source>
</evidence>
<dbReference type="PANTHER" id="PTHR20854">
    <property type="entry name" value="INOSITOL MONOPHOSPHATASE"/>
    <property type="match status" value="1"/>
</dbReference>
<feature type="binding site" evidence="1">
    <location>
        <position position="83"/>
    </location>
    <ligand>
        <name>Mg(2+)</name>
        <dbReference type="ChEBI" id="CHEBI:18420"/>
        <label>1</label>
        <note>catalytic</note>
    </ligand>
</feature>
<dbReference type="GO" id="GO:0008934">
    <property type="term" value="F:inositol monophosphate 1-phosphatase activity"/>
    <property type="evidence" value="ECO:0007669"/>
    <property type="project" value="TreeGrafter"/>
</dbReference>
<comment type="cofactor">
    <cofactor evidence="1">
        <name>Mg(2+)</name>
        <dbReference type="ChEBI" id="CHEBI:18420"/>
    </cofactor>
</comment>
<accession>A0A7W7R077</accession>
<dbReference type="InterPro" id="IPR000760">
    <property type="entry name" value="Inositol_monophosphatase-like"/>
</dbReference>
<reference evidence="2 3" key="1">
    <citation type="submission" date="2020-08" db="EMBL/GenBank/DDBJ databases">
        <title>Sequencing the genomes of 1000 actinobacteria strains.</title>
        <authorList>
            <person name="Klenk H.-P."/>
        </authorList>
    </citation>
    <scope>NUCLEOTIDE SEQUENCE [LARGE SCALE GENOMIC DNA]</scope>
    <source>
        <strain evidence="2 3">DSM 41654</strain>
    </source>
</reference>
<evidence type="ECO:0000256" key="1">
    <source>
        <dbReference type="PIRSR" id="PIRSR600760-2"/>
    </source>
</evidence>
<dbReference type="Gene3D" id="3.40.190.80">
    <property type="match status" value="1"/>
</dbReference>
<dbReference type="EC" id="3.1.3.25" evidence="2"/>
<dbReference type="RefSeq" id="WP_184935118.1">
    <property type="nucleotide sequence ID" value="NZ_JACHJV010000001.1"/>
</dbReference>